<protein>
    <submittedName>
        <fullName evidence="1">Uncharacterized protein</fullName>
    </submittedName>
</protein>
<reference evidence="2" key="1">
    <citation type="journal article" date="2023" name="G3 (Bethesda)">
        <title>Genome assembly and association tests identify interacting loci associated with vigor, precocity, and sex in interspecific pistachio rootstocks.</title>
        <authorList>
            <person name="Palmer W."/>
            <person name="Jacygrad E."/>
            <person name="Sagayaradj S."/>
            <person name="Cavanaugh K."/>
            <person name="Han R."/>
            <person name="Bertier L."/>
            <person name="Beede B."/>
            <person name="Kafkas S."/>
            <person name="Golino D."/>
            <person name="Preece J."/>
            <person name="Michelmore R."/>
        </authorList>
    </citation>
    <scope>NUCLEOTIDE SEQUENCE [LARGE SCALE GENOMIC DNA]</scope>
</reference>
<sequence>MMMGMDFHELIVAAVSLIGFISLYKPILRFFRWVWIIFLRPPKNLKDYGSWAIITGSTDGIGKAFAFELASKGLNLVLVGRNPSKLEATSNEIHKRFNNNKVEIKSLVIDFEKFSGEEICEVMEDGIEGLDVGILINNAGVAFPYARFFHEIDLELMNSVLKVNIDGSTWITKSVLPSMLKKKKGAIVNIGSGSSVCLPSYPLFSIYAAAKAYIAMFSRSIYLEYKKQGIDVQCQIPLFVATKMTKFKRSSLFIPSAETYSKASMKWIGYDHLCLPYWPHSLQWFLLYALVP</sequence>
<name>A0ACC1B618_9ROSI</name>
<dbReference type="EMBL" id="CM047902">
    <property type="protein sequence ID" value="KAJ0094389.1"/>
    <property type="molecule type" value="Genomic_DNA"/>
</dbReference>
<dbReference type="Proteomes" id="UP001164250">
    <property type="component" value="Chromosome 6"/>
</dbReference>
<keyword evidence="2" id="KW-1185">Reference proteome</keyword>
<organism evidence="1 2">
    <name type="scientific">Pistacia atlantica</name>
    <dbReference type="NCBI Taxonomy" id="434234"/>
    <lineage>
        <taxon>Eukaryota</taxon>
        <taxon>Viridiplantae</taxon>
        <taxon>Streptophyta</taxon>
        <taxon>Embryophyta</taxon>
        <taxon>Tracheophyta</taxon>
        <taxon>Spermatophyta</taxon>
        <taxon>Magnoliopsida</taxon>
        <taxon>eudicotyledons</taxon>
        <taxon>Gunneridae</taxon>
        <taxon>Pentapetalae</taxon>
        <taxon>rosids</taxon>
        <taxon>malvids</taxon>
        <taxon>Sapindales</taxon>
        <taxon>Anacardiaceae</taxon>
        <taxon>Pistacia</taxon>
    </lineage>
</organism>
<proteinExistence type="predicted"/>
<accession>A0ACC1B618</accession>
<evidence type="ECO:0000313" key="2">
    <source>
        <dbReference type="Proteomes" id="UP001164250"/>
    </source>
</evidence>
<comment type="caution">
    <text evidence="1">The sequence shown here is derived from an EMBL/GenBank/DDBJ whole genome shotgun (WGS) entry which is preliminary data.</text>
</comment>
<gene>
    <name evidence="1" type="ORF">Patl1_16819</name>
</gene>
<evidence type="ECO:0000313" key="1">
    <source>
        <dbReference type="EMBL" id="KAJ0094389.1"/>
    </source>
</evidence>